<evidence type="ECO:0000313" key="2">
    <source>
        <dbReference type="Proteomes" id="UP000190409"/>
    </source>
</evidence>
<accession>A0A1S8KLG7</accession>
<dbReference type="AlphaFoldDB" id="A0A1S8KLG7"/>
<sequence length="137" mass="15411">MYGFPQNILMMLITLLTTSGVLYYLKYLPRKIVYYNIGIQLIFIITLVGLTYPPFRQQWPNEALIQVSYLIISTSGLVIWGPFIASIAFSVMKTIATVRRESTGVKLLMNIGVGTLSIVALLILYAIHIVLFYGFAP</sequence>
<dbReference type="RefSeq" id="WP_077862157.1">
    <property type="nucleotide sequence ID" value="NZ_CP040411.1"/>
</dbReference>
<organism evidence="1 2">
    <name type="scientific">Dolosigranulum pigrum</name>
    <dbReference type="NCBI Taxonomy" id="29394"/>
    <lineage>
        <taxon>Bacteria</taxon>
        <taxon>Bacillati</taxon>
        <taxon>Bacillota</taxon>
        <taxon>Bacilli</taxon>
        <taxon>Lactobacillales</taxon>
        <taxon>Carnobacteriaceae</taxon>
        <taxon>Dolosigranulum</taxon>
    </lineage>
</organism>
<dbReference type="EMBL" id="MUYF01000003">
    <property type="protein sequence ID" value="OOL80594.1"/>
    <property type="molecule type" value="Genomic_DNA"/>
</dbReference>
<gene>
    <name evidence="1" type="ORF">BWX42_01250</name>
</gene>
<name>A0A1S8KLG7_9LACT</name>
<dbReference type="Proteomes" id="UP000190409">
    <property type="component" value="Unassembled WGS sequence"/>
</dbReference>
<proteinExistence type="predicted"/>
<protein>
    <submittedName>
        <fullName evidence="1">Uncharacterized protein</fullName>
    </submittedName>
</protein>
<evidence type="ECO:0000313" key="1">
    <source>
        <dbReference type="EMBL" id="OOL80594.1"/>
    </source>
</evidence>
<comment type="caution">
    <text evidence="1">The sequence shown here is derived from an EMBL/GenBank/DDBJ whole genome shotgun (WGS) entry which is preliminary data.</text>
</comment>
<reference evidence="1 2" key="1">
    <citation type="submission" date="2017-01" db="EMBL/GenBank/DDBJ databases">
        <title>Complete Genome Sequence of Dolosigranulum pigrum isolated from a Patient with interstitial lung disease.</title>
        <authorList>
            <person name="Mukhopadhyay R."/>
            <person name="Joaquin J."/>
            <person name="Hogue R."/>
            <person name="Fitzgerald S."/>
            <person name="Jospin G."/>
            <person name="Eisen J.A."/>
            <person name="Chaturvedi V."/>
        </authorList>
    </citation>
    <scope>NUCLEOTIDE SEQUENCE [LARGE SCALE GENOMIC DNA]</scope>
    <source>
        <strain evidence="1 2">15S00348</strain>
    </source>
</reference>